<gene>
    <name evidence="3" type="primary">smpB</name>
    <name evidence="4" type="ORF">US99_C0036G0005</name>
</gene>
<sequence>MRIINKKALHNYHILEHLEAGVSLTGAEVKSIRSGRIDLGESHVKILNGEAFLVNANIPRYAESSSQTYDAQRSRKLLLHKAQIMSLTGKTSGKGVTLVPVSLYEKNNKFKVEIGLGKSKKEFDKRAVIKERDHARRVEQELRGKE</sequence>
<dbReference type="CDD" id="cd09294">
    <property type="entry name" value="SmpB"/>
    <property type="match status" value="1"/>
</dbReference>
<dbReference type="HAMAP" id="MF_00023">
    <property type="entry name" value="SmpB"/>
    <property type="match status" value="1"/>
</dbReference>
<comment type="caution">
    <text evidence="4">The sequence shown here is derived from an EMBL/GenBank/DDBJ whole genome shotgun (WGS) entry which is preliminary data.</text>
</comment>
<name>A0A0G0KQC8_9BACT</name>
<dbReference type="Proteomes" id="UP000034324">
    <property type="component" value="Unassembled WGS sequence"/>
</dbReference>
<proteinExistence type="inferred from homology"/>
<dbReference type="InterPro" id="IPR000037">
    <property type="entry name" value="SsrA-bd_prot"/>
</dbReference>
<dbReference type="AlphaFoldDB" id="A0A0G0KQC8"/>
<accession>A0A0G0KQC8</accession>
<evidence type="ECO:0000256" key="3">
    <source>
        <dbReference type="HAMAP-Rule" id="MF_00023"/>
    </source>
</evidence>
<dbReference type="NCBIfam" id="TIGR00086">
    <property type="entry name" value="smpB"/>
    <property type="match status" value="1"/>
</dbReference>
<dbReference type="Pfam" id="PF01668">
    <property type="entry name" value="SmpB"/>
    <property type="match status" value="1"/>
</dbReference>
<organism evidence="4 5">
    <name type="scientific">Candidatus Daviesbacteria bacterium GW2011_GWF2_38_6</name>
    <dbReference type="NCBI Taxonomy" id="1618432"/>
    <lineage>
        <taxon>Bacteria</taxon>
        <taxon>Candidatus Daviesiibacteriota</taxon>
    </lineage>
</organism>
<comment type="similarity">
    <text evidence="3">Belongs to the SmpB family.</text>
</comment>
<dbReference type="GO" id="GO:0005829">
    <property type="term" value="C:cytosol"/>
    <property type="evidence" value="ECO:0007669"/>
    <property type="project" value="TreeGrafter"/>
</dbReference>
<evidence type="ECO:0000256" key="2">
    <source>
        <dbReference type="ARBA" id="ARBA00022884"/>
    </source>
</evidence>
<dbReference type="EMBL" id="LBVC01000036">
    <property type="protein sequence ID" value="KKQ77660.1"/>
    <property type="molecule type" value="Genomic_DNA"/>
</dbReference>
<keyword evidence="1 3" id="KW-0963">Cytoplasm</keyword>
<comment type="subcellular location">
    <subcellularLocation>
        <location evidence="3">Cytoplasm</location>
    </subcellularLocation>
    <text evidence="3">The tmRNA-SmpB complex associates with stalled 70S ribosomes.</text>
</comment>
<dbReference type="GO" id="GO:0003723">
    <property type="term" value="F:RNA binding"/>
    <property type="evidence" value="ECO:0007669"/>
    <property type="project" value="UniProtKB-UniRule"/>
</dbReference>
<comment type="function">
    <text evidence="3">Required for rescue of stalled ribosomes mediated by trans-translation. Binds to transfer-messenger RNA (tmRNA), required for stable association of tmRNA with ribosomes. tmRNA and SmpB together mimic tRNA shape, replacing the anticodon stem-loop with SmpB. tmRNA is encoded by the ssrA gene; the 2 termini fold to resemble tRNA(Ala) and it encodes a 'tag peptide', a short internal open reading frame. During trans-translation Ala-aminoacylated tmRNA acts like a tRNA, entering the A-site of stalled ribosomes, displacing the stalled mRNA. The ribosome then switches to translate the ORF on the tmRNA; the nascent peptide is terminated with the 'tag peptide' encoded by the tmRNA and targeted for degradation. The ribosome is freed to recommence translation, which seems to be the essential function of trans-translation.</text>
</comment>
<dbReference type="PROSITE" id="PS01317">
    <property type="entry name" value="SSRP"/>
    <property type="match status" value="1"/>
</dbReference>
<keyword evidence="2 3" id="KW-0694">RNA-binding</keyword>
<dbReference type="GO" id="GO:0070929">
    <property type="term" value="P:trans-translation"/>
    <property type="evidence" value="ECO:0007669"/>
    <property type="project" value="UniProtKB-UniRule"/>
</dbReference>
<evidence type="ECO:0000313" key="4">
    <source>
        <dbReference type="EMBL" id="KKQ77660.1"/>
    </source>
</evidence>
<dbReference type="GO" id="GO:0070930">
    <property type="term" value="P:trans-translation-dependent protein tagging"/>
    <property type="evidence" value="ECO:0007669"/>
    <property type="project" value="TreeGrafter"/>
</dbReference>
<reference evidence="4 5" key="1">
    <citation type="journal article" date="2015" name="Nature">
        <title>rRNA introns, odd ribosomes, and small enigmatic genomes across a large radiation of phyla.</title>
        <authorList>
            <person name="Brown C.T."/>
            <person name="Hug L.A."/>
            <person name="Thomas B.C."/>
            <person name="Sharon I."/>
            <person name="Castelle C.J."/>
            <person name="Singh A."/>
            <person name="Wilkins M.J."/>
            <person name="Williams K.H."/>
            <person name="Banfield J.F."/>
        </authorList>
    </citation>
    <scope>NUCLEOTIDE SEQUENCE [LARGE SCALE GENOMIC DNA]</scope>
</reference>
<dbReference type="PANTHER" id="PTHR30308">
    <property type="entry name" value="TMRNA-BINDING COMPONENT OF TRANS-TRANSLATION TAGGING COMPLEX"/>
    <property type="match status" value="1"/>
</dbReference>
<dbReference type="PANTHER" id="PTHR30308:SF2">
    <property type="entry name" value="SSRA-BINDING PROTEIN"/>
    <property type="match status" value="1"/>
</dbReference>
<evidence type="ECO:0000313" key="5">
    <source>
        <dbReference type="Proteomes" id="UP000034324"/>
    </source>
</evidence>
<dbReference type="PATRIC" id="fig|1618432.3.peg.508"/>
<dbReference type="NCBIfam" id="NF003843">
    <property type="entry name" value="PRK05422.1"/>
    <property type="match status" value="1"/>
</dbReference>
<dbReference type="SUPFAM" id="SSF74982">
    <property type="entry name" value="Small protein B (SmpB)"/>
    <property type="match status" value="1"/>
</dbReference>
<protein>
    <recommendedName>
        <fullName evidence="3">SsrA-binding protein</fullName>
    </recommendedName>
    <alternativeName>
        <fullName evidence="3">Small protein B</fullName>
    </alternativeName>
</protein>
<dbReference type="Gene3D" id="2.40.280.10">
    <property type="match status" value="1"/>
</dbReference>
<dbReference type="InterPro" id="IPR020081">
    <property type="entry name" value="SsrA-bd_prot_CS"/>
</dbReference>
<dbReference type="InterPro" id="IPR023620">
    <property type="entry name" value="SmpB"/>
</dbReference>
<evidence type="ECO:0000256" key="1">
    <source>
        <dbReference type="ARBA" id="ARBA00022490"/>
    </source>
</evidence>